<comment type="caution">
    <text evidence="1">The sequence shown here is derived from an EMBL/GenBank/DDBJ whole genome shotgun (WGS) entry which is preliminary data.</text>
</comment>
<dbReference type="OrthoDB" id="1682681at2"/>
<accession>A0A4R1Q3A2</accession>
<reference evidence="1 2" key="1">
    <citation type="submission" date="2019-03" db="EMBL/GenBank/DDBJ databases">
        <title>Genomic Encyclopedia of Type Strains, Phase IV (KMG-IV): sequencing the most valuable type-strain genomes for metagenomic binning, comparative biology and taxonomic classification.</title>
        <authorList>
            <person name="Goeker M."/>
        </authorList>
    </citation>
    <scope>NUCLEOTIDE SEQUENCE [LARGE SCALE GENOMIC DNA]</scope>
    <source>
        <strain evidence="1 2">DSM 15969</strain>
    </source>
</reference>
<dbReference type="AlphaFoldDB" id="A0A4R1Q3A2"/>
<organism evidence="1 2">
    <name type="scientific">Anaerospora hongkongensis</name>
    <dbReference type="NCBI Taxonomy" id="244830"/>
    <lineage>
        <taxon>Bacteria</taxon>
        <taxon>Bacillati</taxon>
        <taxon>Bacillota</taxon>
        <taxon>Negativicutes</taxon>
        <taxon>Selenomonadales</taxon>
        <taxon>Sporomusaceae</taxon>
        <taxon>Anaerospora</taxon>
    </lineage>
</organism>
<gene>
    <name evidence="1" type="ORF">EV210_11473</name>
</gene>
<proteinExistence type="predicted"/>
<dbReference type="NCBIfam" id="NF041239">
    <property type="entry name" value="Moor_selen_rel"/>
    <property type="match status" value="1"/>
</dbReference>
<name>A0A4R1Q3A2_9FIRM</name>
<dbReference type="InterPro" id="IPR049744">
    <property type="entry name" value="CC/Se_fam"/>
</dbReference>
<evidence type="ECO:0000313" key="1">
    <source>
        <dbReference type="EMBL" id="TCL35056.1"/>
    </source>
</evidence>
<dbReference type="RefSeq" id="WP_132082767.1">
    <property type="nucleotide sequence ID" value="NZ_DAIMLW010000102.1"/>
</dbReference>
<sequence length="92" mass="10443">MLTITPQAVQYIKERNSTIYLELPPVIDCCMHLQEAPIITLGHPPKPECYEKLEISEITVYCHHNLPSIPLTIIVASFLGFKRLAIEGWKLA</sequence>
<evidence type="ECO:0000313" key="2">
    <source>
        <dbReference type="Proteomes" id="UP000295063"/>
    </source>
</evidence>
<dbReference type="EMBL" id="SLUI01000014">
    <property type="protein sequence ID" value="TCL35056.1"/>
    <property type="molecule type" value="Genomic_DNA"/>
</dbReference>
<protein>
    <submittedName>
        <fullName evidence="1">Uncharacterized protein</fullName>
    </submittedName>
</protein>
<dbReference type="Proteomes" id="UP000295063">
    <property type="component" value="Unassembled WGS sequence"/>
</dbReference>
<keyword evidence="2" id="KW-1185">Reference proteome</keyword>